<dbReference type="Gene3D" id="3.40.50.300">
    <property type="entry name" value="P-loop containing nucleotide triphosphate hydrolases"/>
    <property type="match status" value="1"/>
</dbReference>
<dbReference type="InterPro" id="IPR027417">
    <property type="entry name" value="P-loop_NTPase"/>
</dbReference>
<organism evidence="1 2">
    <name type="scientific">Tanticharoenia sakaeratensis NBRC 103193</name>
    <dbReference type="NCBI Taxonomy" id="1231623"/>
    <lineage>
        <taxon>Bacteria</taxon>
        <taxon>Pseudomonadati</taxon>
        <taxon>Pseudomonadota</taxon>
        <taxon>Alphaproteobacteria</taxon>
        <taxon>Acetobacterales</taxon>
        <taxon>Acetobacteraceae</taxon>
        <taxon>Tanticharoenia</taxon>
    </lineage>
</organism>
<name>A0A0D6MQQ4_9PROT</name>
<dbReference type="SUPFAM" id="SSF52540">
    <property type="entry name" value="P-loop containing nucleoside triphosphate hydrolases"/>
    <property type="match status" value="1"/>
</dbReference>
<evidence type="ECO:0000313" key="1">
    <source>
        <dbReference type="EMBL" id="GAN55761.1"/>
    </source>
</evidence>
<dbReference type="EMBL" id="BALE01000058">
    <property type="protein sequence ID" value="GAN55761.1"/>
    <property type="molecule type" value="Genomic_DNA"/>
</dbReference>
<protein>
    <recommendedName>
        <fullName evidence="3">Sulfotransferase</fullName>
    </recommendedName>
</protein>
<evidence type="ECO:0000313" key="2">
    <source>
        <dbReference type="Proteomes" id="UP000032679"/>
    </source>
</evidence>
<dbReference type="STRING" id="1231623.Tasa_058_035"/>
<dbReference type="AlphaFoldDB" id="A0A0D6MQQ4"/>
<accession>A0A0D6MQQ4</accession>
<gene>
    <name evidence="1" type="ORF">Tasa_058_035</name>
</gene>
<keyword evidence="2" id="KW-1185">Reference proteome</keyword>
<dbReference type="Proteomes" id="UP000032679">
    <property type="component" value="Unassembled WGS sequence"/>
</dbReference>
<comment type="caution">
    <text evidence="1">The sequence shown here is derived from an EMBL/GenBank/DDBJ whole genome shotgun (WGS) entry which is preliminary data.</text>
</comment>
<sequence length="308" mass="34512">MNRVRTRIERMMMAPARRPARRMAGAPVVFTHVPKAAGTALVQAIETALAPRRPLVGFDDSLFGGFCDFASLVPEERARIYLHDADYPADADFVGGHFCYRTTRRLYPDAAHLIVLREPISRLMSQWLYWRAQSDDALEGLGSWGDVVRLARRPLHDFLAQPKAACQTDNACLRALLHGHPLVPPDDFIHPHVDAILLKAARQALKQYVFADILEDPAMLRRLSGYLGVPLILPRVNETAPIPPALRTGLADTFAPEAMESLKRLSRLDARLWSEIARKRLTRVQVQALHARIRLHTTARHAALMAPA</sequence>
<evidence type="ECO:0008006" key="3">
    <source>
        <dbReference type="Google" id="ProtNLM"/>
    </source>
</evidence>
<reference evidence="1 2" key="1">
    <citation type="submission" date="2012-10" db="EMBL/GenBank/DDBJ databases">
        <title>Genome sequencing of Tanticharoenia sakaeratensis NBRC 103193.</title>
        <authorList>
            <person name="Azuma Y."/>
            <person name="Hadano H."/>
            <person name="Hirakawa H."/>
            <person name="Matsushita K."/>
        </authorList>
    </citation>
    <scope>NUCLEOTIDE SEQUENCE [LARGE SCALE GENOMIC DNA]</scope>
    <source>
        <strain evidence="1 2">NBRC 103193</strain>
    </source>
</reference>
<proteinExistence type="predicted"/>